<protein>
    <submittedName>
        <fullName evidence="6">Hemolysin III family protein</fullName>
    </submittedName>
</protein>
<dbReference type="PANTHER" id="PTHR20855:SF3">
    <property type="entry name" value="LD03007P"/>
    <property type="match status" value="1"/>
</dbReference>
<feature type="transmembrane region" description="Helical" evidence="5">
    <location>
        <begin position="21"/>
        <end position="40"/>
    </location>
</feature>
<comment type="subcellular location">
    <subcellularLocation>
        <location evidence="1">Membrane</location>
        <topology evidence="1">Multi-pass membrane protein</topology>
    </subcellularLocation>
</comment>
<dbReference type="RefSeq" id="WP_345097592.1">
    <property type="nucleotide sequence ID" value="NZ_BAABGS010000002.1"/>
</dbReference>
<dbReference type="InterPro" id="IPR004254">
    <property type="entry name" value="AdipoR/HlyIII-related"/>
</dbReference>
<evidence type="ECO:0000313" key="6">
    <source>
        <dbReference type="EMBL" id="MFD2258157.1"/>
    </source>
</evidence>
<evidence type="ECO:0000313" key="7">
    <source>
        <dbReference type="Proteomes" id="UP001597373"/>
    </source>
</evidence>
<evidence type="ECO:0000256" key="1">
    <source>
        <dbReference type="ARBA" id="ARBA00004141"/>
    </source>
</evidence>
<feature type="transmembrane region" description="Helical" evidence="5">
    <location>
        <begin position="104"/>
        <end position="125"/>
    </location>
</feature>
<keyword evidence="4 5" id="KW-0472">Membrane</keyword>
<accession>A0ABW5DAP3</accession>
<feature type="transmembrane region" description="Helical" evidence="5">
    <location>
        <begin position="132"/>
        <end position="152"/>
    </location>
</feature>
<organism evidence="6 7">
    <name type="scientific">Chelativorans composti</name>
    <dbReference type="NCBI Taxonomy" id="768533"/>
    <lineage>
        <taxon>Bacteria</taxon>
        <taxon>Pseudomonadati</taxon>
        <taxon>Pseudomonadota</taxon>
        <taxon>Alphaproteobacteria</taxon>
        <taxon>Hyphomicrobiales</taxon>
        <taxon>Phyllobacteriaceae</taxon>
        <taxon>Chelativorans</taxon>
    </lineage>
</organism>
<evidence type="ECO:0000256" key="3">
    <source>
        <dbReference type="ARBA" id="ARBA00022989"/>
    </source>
</evidence>
<keyword evidence="2 5" id="KW-0812">Transmembrane</keyword>
<dbReference type="PANTHER" id="PTHR20855">
    <property type="entry name" value="ADIPOR/PROGESTIN RECEPTOR-RELATED"/>
    <property type="match status" value="1"/>
</dbReference>
<dbReference type="Proteomes" id="UP001597373">
    <property type="component" value="Unassembled WGS sequence"/>
</dbReference>
<gene>
    <name evidence="6" type="ORF">ACFSMZ_00040</name>
</gene>
<sequence length="208" mass="22842">MKQPSWRYDRAEMVADGVVHVIGVALALTGAVVLVVVNLWRAEPSLFVATAIYALTLVATLTMSAVYNMWPVSPFKWKLRKCDHAAIFLLIAGTYTPFAQQAGATGLLIFIWTVAAIGFCLKIAFAGRFDRLAVLLYLGLGWSGVGLFRTLYESFPPIVLVLLLTGGIVYSVGVIFYLWERLRFQNAIWHVFVLSGAAIHYSAVLAGV</sequence>
<keyword evidence="7" id="KW-1185">Reference proteome</keyword>
<name>A0ABW5DAP3_9HYPH</name>
<keyword evidence="3 5" id="KW-1133">Transmembrane helix</keyword>
<feature type="transmembrane region" description="Helical" evidence="5">
    <location>
        <begin position="158"/>
        <end position="179"/>
    </location>
</feature>
<feature type="transmembrane region" description="Helical" evidence="5">
    <location>
        <begin position="46"/>
        <end position="70"/>
    </location>
</feature>
<evidence type="ECO:0000256" key="2">
    <source>
        <dbReference type="ARBA" id="ARBA00022692"/>
    </source>
</evidence>
<proteinExistence type="predicted"/>
<feature type="transmembrane region" description="Helical" evidence="5">
    <location>
        <begin position="186"/>
        <end position="206"/>
    </location>
</feature>
<reference evidence="7" key="1">
    <citation type="journal article" date="2019" name="Int. J. Syst. Evol. Microbiol.">
        <title>The Global Catalogue of Microorganisms (GCM) 10K type strain sequencing project: providing services to taxonomists for standard genome sequencing and annotation.</title>
        <authorList>
            <consortium name="The Broad Institute Genomics Platform"/>
            <consortium name="The Broad Institute Genome Sequencing Center for Infectious Disease"/>
            <person name="Wu L."/>
            <person name="Ma J."/>
        </authorList>
    </citation>
    <scope>NUCLEOTIDE SEQUENCE [LARGE SCALE GENOMIC DNA]</scope>
    <source>
        <strain evidence="7">KCTC 23707</strain>
    </source>
</reference>
<comment type="caution">
    <text evidence="6">The sequence shown here is derived from an EMBL/GenBank/DDBJ whole genome shotgun (WGS) entry which is preliminary data.</text>
</comment>
<evidence type="ECO:0000256" key="5">
    <source>
        <dbReference type="SAM" id="Phobius"/>
    </source>
</evidence>
<evidence type="ECO:0000256" key="4">
    <source>
        <dbReference type="ARBA" id="ARBA00023136"/>
    </source>
</evidence>
<dbReference type="Pfam" id="PF03006">
    <property type="entry name" value="HlyIII"/>
    <property type="match status" value="1"/>
</dbReference>
<dbReference type="EMBL" id="JBHUIR010000001">
    <property type="protein sequence ID" value="MFD2258157.1"/>
    <property type="molecule type" value="Genomic_DNA"/>
</dbReference>